<dbReference type="SUPFAM" id="SSF75304">
    <property type="entry name" value="Amidase signature (AS) enzymes"/>
    <property type="match status" value="1"/>
</dbReference>
<dbReference type="NCBIfam" id="NF005686">
    <property type="entry name" value="PRK07486.1"/>
    <property type="match status" value="1"/>
</dbReference>
<evidence type="ECO:0000259" key="1">
    <source>
        <dbReference type="Pfam" id="PF01425"/>
    </source>
</evidence>
<protein>
    <submittedName>
        <fullName evidence="2">Amidase</fullName>
    </submittedName>
</protein>
<dbReference type="Pfam" id="PF01425">
    <property type="entry name" value="Amidase"/>
    <property type="match status" value="1"/>
</dbReference>
<organism evidence="2">
    <name type="scientific">Salinicola endophyticus</name>
    <dbReference type="NCBI Taxonomy" id="1949083"/>
    <lineage>
        <taxon>Bacteria</taxon>
        <taxon>Pseudomonadati</taxon>
        <taxon>Pseudomonadota</taxon>
        <taxon>Gammaproteobacteria</taxon>
        <taxon>Oceanospirillales</taxon>
        <taxon>Halomonadaceae</taxon>
        <taxon>Salinicola</taxon>
    </lineage>
</organism>
<dbReference type="InterPro" id="IPR000120">
    <property type="entry name" value="Amidase"/>
</dbReference>
<evidence type="ECO:0000313" key="2">
    <source>
        <dbReference type="EMBL" id="XCJ79336.1"/>
    </source>
</evidence>
<gene>
    <name evidence="2" type="ORF">ABV408_18125</name>
</gene>
<dbReference type="RefSeq" id="WP_353980272.1">
    <property type="nucleotide sequence ID" value="NZ_CP159578.1"/>
</dbReference>
<dbReference type="EMBL" id="CP159578">
    <property type="protein sequence ID" value="XCJ79336.1"/>
    <property type="molecule type" value="Genomic_DNA"/>
</dbReference>
<dbReference type="InterPro" id="IPR036928">
    <property type="entry name" value="AS_sf"/>
</dbReference>
<proteinExistence type="predicted"/>
<dbReference type="GO" id="GO:0003824">
    <property type="term" value="F:catalytic activity"/>
    <property type="evidence" value="ECO:0007669"/>
    <property type="project" value="InterPro"/>
</dbReference>
<feature type="domain" description="Amidase" evidence="1">
    <location>
        <begin position="39"/>
        <end position="471"/>
    </location>
</feature>
<dbReference type="PANTHER" id="PTHR11895">
    <property type="entry name" value="TRANSAMIDASE"/>
    <property type="match status" value="1"/>
</dbReference>
<sequence>MPHANAGPTIAHALDEIVTWSATTLSRRIHAREVSCRDVMAAYLAHIDAANPSLNALVSRRPSATLLAEAEAADRELAAGRSRGWLHGVPQAIKDLSDVQGLPTMQGSPLCRDHRADADSLMVARMRAAGAIVIGKTNTPEFGLGSHTYNPVFGATRNAHAPTRTAGGSSGGAAAALAMRLLPVADGSDMMGSLRNPAAFNQVIGLRPSFGRVPGLAPEAFGQQLATNGPMGRSVEDVARLLAVQAGYDRRAPLSLGEALLPTGQDPAAALERDGDGLRIAWLGDWSGHLALEPGVLALCESALQRLEAGGCRIEPAALPYSPEAQWQSWTTLRHWAVCGSLGGYYADPDSRHQLKPEAQWEVARGLALSAQDIHAANVRRSEIYRAWCALFERVDYVAMPSAQVFPFALDTPWPETIDGRTMDTYHRWMEVVVPASLAGLPAISVPAGVDARGLPMGLQLIGAPRDDWGLLQLARLYERISGELAPMPAALSG</sequence>
<dbReference type="Gene3D" id="3.90.1300.10">
    <property type="entry name" value="Amidase signature (AS) domain"/>
    <property type="match status" value="1"/>
</dbReference>
<name>A0AB74U509_9GAMM</name>
<reference evidence="2" key="1">
    <citation type="submission" date="2024-06" db="EMBL/GenBank/DDBJ databases">
        <title>Complete genome of Salinicola endophyticus HNIBRBA4755.</title>
        <authorList>
            <person name="Shin S.Y."/>
            <person name="Kang H."/>
            <person name="Song J."/>
        </authorList>
    </citation>
    <scope>NUCLEOTIDE SEQUENCE</scope>
    <source>
        <strain evidence="2">HNIBRBA4755</strain>
    </source>
</reference>
<dbReference type="AlphaFoldDB" id="A0AB74U509"/>
<dbReference type="PANTHER" id="PTHR11895:SF76">
    <property type="entry name" value="INDOLEACETAMIDE HYDROLASE"/>
    <property type="match status" value="1"/>
</dbReference>
<dbReference type="InterPro" id="IPR023631">
    <property type="entry name" value="Amidase_dom"/>
</dbReference>
<accession>A0AB74U509</accession>